<keyword evidence="2" id="KW-0677">Repeat</keyword>
<dbReference type="Gene3D" id="1.20.920.10">
    <property type="entry name" value="Bromodomain-like"/>
    <property type="match status" value="2"/>
</dbReference>
<feature type="compositionally biased region" description="Basic and acidic residues" evidence="9">
    <location>
        <begin position="208"/>
        <end position="220"/>
    </location>
</feature>
<dbReference type="Pfam" id="PF01426">
    <property type="entry name" value="BAH"/>
    <property type="match status" value="1"/>
</dbReference>
<evidence type="ECO:0000256" key="2">
    <source>
        <dbReference type="ARBA" id="ARBA00022737"/>
    </source>
</evidence>
<sequence length="903" mass="100461">MPPGRPPKNRERSPSTTPVPTSEQTDGSQLPTAQWEAMTDILNAIYDYRTEDGFDPSKLFHRKVNKRIIPEYYDTIKEPVALSTIKQKIHTRAYRDFKEFVRDFALITHNAQVFNVPDSGAFQDALIVKEQLEMQLQKLVKDGLISQEIAALPDLGEIPAYEHVSGADKDGEGDDDDDSGEDDGDDDDDEGGDEGDEGKKKRRRGRPSKRDTIEDGDGKRARGRPPKLLTPVEARIQAILKGIRKPKGLDGQLLIENFDRLPDKAAMPEYFMEIKHPMAYDSLKRKAKRKKYKSLEDFMADVNLIFNNAKSYNTDESQIYKDAVTLQIEAGRLYDEERAKPDETFADDEGKIPLPSGVYHNGEHYRVGDWIHLHNANDLTKPIPAQIYRIFRNSEGKPTVNVCWYYRPEQTIHRYDKHFYANEVVKTGRYRDHQVEEIEGKCFIMFYTRFFKGRPRGLPTGTEVYVCQTRYNEAQPQFNTIKTWASCLPDEVRDKDYEMDMFPQPQRAKKYPSPIAYLLRDDQKETDEYPKAQWGAEGAPPKIGAVHRIRSDKDSPPPEPTPPPSSRLPTSPPKPLPTPSQAYQSNPAARPDSRNAAMYTPARPQYPNSAATAIANQRGLSGQTPNYNPSTPQPGGSSSLRPPAQAHSPNPSTSYATPRPSLHHSSSSAGHAPAASMAPAPVNYRDPPAVEVYTLPDFANFSIPPEIRALYQRDAADRVLFFSTPPLLLGSEGLNAEETSAGDAVEKAANRLPSRHSARYLAEKAKRANETAAAAAATASKRNADAMDIDDATATISATASRHPAAKRTHSSSDDDKTLLLESLTNHLTTTLQSQNLSPQEKSLLLTLQQQARKKEALVEHHAKIRAQRIAGSDSSQDGLVVVGGGGGIGSLFRDDWDTRVGG</sequence>
<dbReference type="SMART" id="SM00297">
    <property type="entry name" value="BROMO"/>
    <property type="match status" value="2"/>
</dbReference>
<dbReference type="FunFam" id="1.20.920.10:FF:000048">
    <property type="entry name" value="RSC complex subunit (RSC1), putative"/>
    <property type="match status" value="1"/>
</dbReference>
<dbReference type="Gene3D" id="2.30.30.490">
    <property type="match status" value="1"/>
</dbReference>
<feature type="domain" description="BAH" evidence="11">
    <location>
        <begin position="363"/>
        <end position="482"/>
    </location>
</feature>
<keyword evidence="5 8" id="KW-0103">Bromodomain</keyword>
<dbReference type="InterPro" id="IPR001025">
    <property type="entry name" value="BAH_dom"/>
</dbReference>
<organism evidence="13">
    <name type="scientific">Dissoconium aciculare CBS 342.82</name>
    <dbReference type="NCBI Taxonomy" id="1314786"/>
    <lineage>
        <taxon>Eukaryota</taxon>
        <taxon>Fungi</taxon>
        <taxon>Dikarya</taxon>
        <taxon>Ascomycota</taxon>
        <taxon>Pezizomycotina</taxon>
        <taxon>Dothideomycetes</taxon>
        <taxon>Dothideomycetidae</taxon>
        <taxon>Mycosphaerellales</taxon>
        <taxon>Dissoconiaceae</taxon>
        <taxon>Dissoconium</taxon>
    </lineage>
</organism>
<feature type="compositionally biased region" description="Low complexity" evidence="9">
    <location>
        <begin position="658"/>
        <end position="680"/>
    </location>
</feature>
<dbReference type="CDD" id="cd04717">
    <property type="entry name" value="BAH_polybromo"/>
    <property type="match status" value="1"/>
</dbReference>
<dbReference type="PROSITE" id="PS00633">
    <property type="entry name" value="BROMODOMAIN_1"/>
    <property type="match status" value="1"/>
</dbReference>
<evidence type="ECO:0000256" key="4">
    <source>
        <dbReference type="ARBA" id="ARBA00023015"/>
    </source>
</evidence>
<keyword evidence="6" id="KW-0804">Transcription</keyword>
<dbReference type="InterPro" id="IPR001487">
    <property type="entry name" value="Bromodomain"/>
</dbReference>
<dbReference type="PROSITE" id="PS50014">
    <property type="entry name" value="BROMODOMAIN_2"/>
    <property type="match status" value="2"/>
</dbReference>
<reference evidence="13" key="3">
    <citation type="submission" date="2025-08" db="UniProtKB">
        <authorList>
            <consortium name="RefSeq"/>
        </authorList>
    </citation>
    <scope>IDENTIFICATION</scope>
    <source>
        <strain evidence="13">CBS 342.82</strain>
    </source>
</reference>
<evidence type="ECO:0000256" key="5">
    <source>
        <dbReference type="ARBA" id="ARBA00023117"/>
    </source>
</evidence>
<feature type="compositionally biased region" description="Acidic residues" evidence="9">
    <location>
        <begin position="171"/>
        <end position="196"/>
    </location>
</feature>
<dbReference type="Pfam" id="PF00439">
    <property type="entry name" value="Bromodomain"/>
    <property type="match status" value="2"/>
</dbReference>
<evidence type="ECO:0000313" key="12">
    <source>
        <dbReference type="Proteomes" id="UP000504637"/>
    </source>
</evidence>
<feature type="domain" description="Bromo" evidence="10">
    <location>
        <begin position="250"/>
        <end position="320"/>
    </location>
</feature>
<evidence type="ECO:0000256" key="7">
    <source>
        <dbReference type="ARBA" id="ARBA00023242"/>
    </source>
</evidence>
<dbReference type="PRINTS" id="PR00503">
    <property type="entry name" value="BROMODOMAIN"/>
</dbReference>
<keyword evidence="4" id="KW-0805">Transcription regulation</keyword>
<dbReference type="GeneID" id="54359750"/>
<dbReference type="Proteomes" id="UP000504637">
    <property type="component" value="Unplaced"/>
</dbReference>
<feature type="region of interest" description="Disordered" evidence="9">
    <location>
        <begin position="548"/>
        <end position="680"/>
    </location>
</feature>
<dbReference type="OrthoDB" id="1742084at2759"/>
<evidence type="ECO:0008006" key="14">
    <source>
        <dbReference type="Google" id="ProtNLM"/>
    </source>
</evidence>
<evidence type="ECO:0000256" key="9">
    <source>
        <dbReference type="SAM" id="MobiDB-lite"/>
    </source>
</evidence>
<keyword evidence="12" id="KW-1185">Reference proteome</keyword>
<evidence type="ECO:0000313" key="13">
    <source>
        <dbReference type="RefSeq" id="XP_033455764.1"/>
    </source>
</evidence>
<protein>
    <recommendedName>
        <fullName evidence="14">Bromodomain-containing protein</fullName>
    </recommendedName>
</protein>
<evidence type="ECO:0000256" key="1">
    <source>
        <dbReference type="ARBA" id="ARBA00004123"/>
    </source>
</evidence>
<dbReference type="InterPro" id="IPR018359">
    <property type="entry name" value="Bromodomain_CS"/>
</dbReference>
<evidence type="ECO:0000259" key="10">
    <source>
        <dbReference type="PROSITE" id="PS50014"/>
    </source>
</evidence>
<reference evidence="13" key="1">
    <citation type="submission" date="2020-01" db="EMBL/GenBank/DDBJ databases">
        <authorList>
            <consortium name="DOE Joint Genome Institute"/>
            <person name="Haridas S."/>
            <person name="Albert R."/>
            <person name="Binder M."/>
            <person name="Bloem J."/>
            <person name="Labutti K."/>
            <person name="Salamov A."/>
            <person name="Andreopoulos B."/>
            <person name="Baker S.E."/>
            <person name="Barry K."/>
            <person name="Bills G."/>
            <person name="Bluhm B.H."/>
            <person name="Cannon C."/>
            <person name="Castanera R."/>
            <person name="Culley D.E."/>
            <person name="Daum C."/>
            <person name="Ezra D."/>
            <person name="Gonzalez J.B."/>
            <person name="Henrissat B."/>
            <person name="Kuo A."/>
            <person name="Liang C."/>
            <person name="Lipzen A."/>
            <person name="Lutzoni F."/>
            <person name="Magnuson J."/>
            <person name="Mondo S."/>
            <person name="Nolan M."/>
            <person name="Ohm R."/>
            <person name="Pangilinan J."/>
            <person name="Park H.-J."/>
            <person name="Ramirez L."/>
            <person name="Alfaro M."/>
            <person name="Sun H."/>
            <person name="Tritt A."/>
            <person name="Yoshinaga Y."/>
            <person name="Zwiers L.-H."/>
            <person name="Turgeon B.G."/>
            <person name="Goodwin S.B."/>
            <person name="Spatafora J.W."/>
            <person name="Crous P.W."/>
            <person name="Grigoriev I.V."/>
        </authorList>
    </citation>
    <scope>NUCLEOTIDE SEQUENCE</scope>
    <source>
        <strain evidence="13">CBS 342.82</strain>
    </source>
</reference>
<dbReference type="PROSITE" id="PS51038">
    <property type="entry name" value="BAH"/>
    <property type="match status" value="1"/>
</dbReference>
<dbReference type="SUPFAM" id="SSF47370">
    <property type="entry name" value="Bromodomain"/>
    <property type="match status" value="2"/>
</dbReference>
<name>A0A6J3LSX0_9PEZI</name>
<gene>
    <name evidence="13" type="ORF">K489DRAFT_326997</name>
</gene>
<feature type="compositionally biased region" description="Polar residues" evidence="9">
    <location>
        <begin position="606"/>
        <end position="640"/>
    </location>
</feature>
<evidence type="ECO:0000256" key="6">
    <source>
        <dbReference type="ARBA" id="ARBA00023163"/>
    </source>
</evidence>
<feature type="domain" description="Bromo" evidence="10">
    <location>
        <begin position="52"/>
        <end position="122"/>
    </location>
</feature>
<dbReference type="AlphaFoldDB" id="A0A6J3LSX0"/>
<comment type="subcellular location">
    <subcellularLocation>
        <location evidence="1">Nucleus</location>
    </subcellularLocation>
</comment>
<dbReference type="InterPro" id="IPR036427">
    <property type="entry name" value="Bromodomain-like_sf"/>
</dbReference>
<keyword evidence="7" id="KW-0539">Nucleus</keyword>
<feature type="region of interest" description="Disordered" evidence="9">
    <location>
        <begin position="1"/>
        <end position="30"/>
    </location>
</feature>
<dbReference type="SMART" id="SM00439">
    <property type="entry name" value="BAH"/>
    <property type="match status" value="1"/>
</dbReference>
<dbReference type="PANTHER" id="PTHR16062:SF21">
    <property type="entry name" value="CHROMATIN STRUCTURE-REMODELING COMPLEX SUBUNIT RSC1-RELATED"/>
    <property type="match status" value="1"/>
</dbReference>
<dbReference type="InterPro" id="IPR037382">
    <property type="entry name" value="Rsc/polybromo"/>
</dbReference>
<dbReference type="GO" id="GO:0003682">
    <property type="term" value="F:chromatin binding"/>
    <property type="evidence" value="ECO:0007669"/>
    <property type="project" value="InterPro"/>
</dbReference>
<reference evidence="13" key="2">
    <citation type="submission" date="2020-04" db="EMBL/GenBank/DDBJ databases">
        <authorList>
            <consortium name="NCBI Genome Project"/>
        </authorList>
    </citation>
    <scope>NUCLEOTIDE SEQUENCE</scope>
    <source>
        <strain evidence="13">CBS 342.82</strain>
    </source>
</reference>
<dbReference type="PANTHER" id="PTHR16062">
    <property type="entry name" value="SWI/SNF-RELATED"/>
    <property type="match status" value="1"/>
</dbReference>
<feature type="compositionally biased region" description="Polar residues" evidence="9">
    <location>
        <begin position="14"/>
        <end position="30"/>
    </location>
</feature>
<proteinExistence type="predicted"/>
<keyword evidence="3" id="KW-0156">Chromatin regulator</keyword>
<dbReference type="CDD" id="cd04369">
    <property type="entry name" value="Bromodomain"/>
    <property type="match status" value="1"/>
</dbReference>
<dbReference type="GO" id="GO:0006338">
    <property type="term" value="P:chromatin remodeling"/>
    <property type="evidence" value="ECO:0007669"/>
    <property type="project" value="InterPro"/>
</dbReference>
<feature type="region of interest" description="Disordered" evidence="9">
    <location>
        <begin position="164"/>
        <end position="230"/>
    </location>
</feature>
<evidence type="ECO:0000256" key="8">
    <source>
        <dbReference type="PROSITE-ProRule" id="PRU00035"/>
    </source>
</evidence>
<dbReference type="InterPro" id="IPR043151">
    <property type="entry name" value="BAH_sf"/>
</dbReference>
<accession>A0A6J3LSX0</accession>
<dbReference type="GO" id="GO:0006368">
    <property type="term" value="P:transcription elongation by RNA polymerase II"/>
    <property type="evidence" value="ECO:0007669"/>
    <property type="project" value="TreeGrafter"/>
</dbReference>
<evidence type="ECO:0000256" key="3">
    <source>
        <dbReference type="ARBA" id="ARBA00022853"/>
    </source>
</evidence>
<feature type="compositionally biased region" description="Polar residues" evidence="9">
    <location>
        <begin position="647"/>
        <end position="656"/>
    </location>
</feature>
<feature type="compositionally biased region" description="Pro residues" evidence="9">
    <location>
        <begin position="557"/>
        <end position="578"/>
    </location>
</feature>
<evidence type="ECO:0000259" key="11">
    <source>
        <dbReference type="PROSITE" id="PS51038"/>
    </source>
</evidence>
<dbReference type="RefSeq" id="XP_033455764.1">
    <property type="nucleotide sequence ID" value="XM_033601950.1"/>
</dbReference>
<dbReference type="GO" id="GO:0016586">
    <property type="term" value="C:RSC-type complex"/>
    <property type="evidence" value="ECO:0007669"/>
    <property type="project" value="InterPro"/>
</dbReference>